<sequence length="419" mass="46532">MGVNAHRAFENSGSESYRKNLNPDPEHIEELRDASNKIRATLTSAFASWERRIDAGILFEDVAVASFAEGFAKPRLSPKFRGQGSYVYHTLNRPTHNPPQEMDFDDGMFLPSSFVTLNGHAHPIVASEGYFRLVEEALAPLCRSEGWTLNPERPRPSCVRVSLNNKRSHIDIALYAIPDDEFEVLVEKAARSAHSSFGDSAQASAILLDEIYKTITLDRIMLAHRDEGWKISDPRKLEDWFLAAVKKHGEQVRRLSRYLKGWRDHRWEKCRLSSIALMACVVRYFEEAGASVPARDDASLAELTRKLPQYLRGEIRNPVVQGRLDEGWDDGNAPLRPGFVQCAEELRDDVAAALAATDRTNAKNRLCRIFGMHFPDDPALIEIDGGSSAAILSSGVLGSLGAASDAQSAVKIGGDERFG</sequence>
<dbReference type="InterPro" id="IPR048445">
    <property type="entry name" value="DncV-like_NTFase"/>
</dbReference>
<evidence type="ECO:0000256" key="4">
    <source>
        <dbReference type="ARBA" id="ARBA00022741"/>
    </source>
</evidence>
<comment type="caution">
    <text evidence="15">The sequence shown here is derived from an EMBL/GenBank/DDBJ whole genome shotgun (WGS) entry which is preliminary data.</text>
</comment>
<evidence type="ECO:0000313" key="16">
    <source>
        <dbReference type="Proteomes" id="UP000265366"/>
    </source>
</evidence>
<feature type="region of interest" description="Disordered" evidence="12">
    <location>
        <begin position="1"/>
        <end position="24"/>
    </location>
</feature>
<evidence type="ECO:0000256" key="3">
    <source>
        <dbReference type="ARBA" id="ARBA00022723"/>
    </source>
</evidence>
<dbReference type="Pfam" id="PF21654">
    <property type="entry name" value="DncV-like_NTFase"/>
    <property type="match status" value="1"/>
</dbReference>
<evidence type="ECO:0000259" key="13">
    <source>
        <dbReference type="Pfam" id="PF21654"/>
    </source>
</evidence>
<evidence type="ECO:0000256" key="1">
    <source>
        <dbReference type="ARBA" id="ARBA00022679"/>
    </source>
</evidence>
<dbReference type="Pfam" id="PF21713">
    <property type="entry name" value="DncV_C"/>
    <property type="match status" value="1"/>
</dbReference>
<evidence type="ECO:0000256" key="12">
    <source>
        <dbReference type="SAM" id="MobiDB-lite"/>
    </source>
</evidence>
<keyword evidence="8" id="KW-0051">Antiviral defense</keyword>
<dbReference type="AlphaFoldDB" id="A0A3A1NYN7"/>
<dbReference type="InterPro" id="IPR047805">
    <property type="entry name" value="GAMP_synthase"/>
</dbReference>
<keyword evidence="5" id="KW-0067">ATP-binding</keyword>
<evidence type="ECO:0000256" key="5">
    <source>
        <dbReference type="ARBA" id="ARBA00022840"/>
    </source>
</evidence>
<comment type="catalytic activity">
    <reaction evidence="11">
        <text>GTP + ATP = 3',3'-cGAMP + 2 diphosphate</text>
        <dbReference type="Rhea" id="RHEA:35647"/>
        <dbReference type="ChEBI" id="CHEBI:30616"/>
        <dbReference type="ChEBI" id="CHEBI:33019"/>
        <dbReference type="ChEBI" id="CHEBI:37565"/>
        <dbReference type="ChEBI" id="CHEBI:71501"/>
    </reaction>
    <physiologicalReaction direction="left-to-right" evidence="11">
        <dbReference type="Rhea" id="RHEA:35648"/>
    </physiologicalReaction>
</comment>
<keyword evidence="1" id="KW-0808">Transferase</keyword>
<evidence type="ECO:0000313" key="15">
    <source>
        <dbReference type="EMBL" id="RIV80486.1"/>
    </source>
</evidence>
<accession>A0A3A1NYN7</accession>
<protein>
    <recommendedName>
        <fullName evidence="10">Cyclic GMP-AMP synthase</fullName>
    </recommendedName>
</protein>
<dbReference type="GO" id="GO:0009117">
    <property type="term" value="P:nucleotide metabolic process"/>
    <property type="evidence" value="ECO:0007669"/>
    <property type="project" value="UniProtKB-KW"/>
</dbReference>
<keyword evidence="4" id="KW-0547">Nucleotide-binding</keyword>
<dbReference type="GO" id="GO:0005524">
    <property type="term" value="F:ATP binding"/>
    <property type="evidence" value="ECO:0007669"/>
    <property type="project" value="UniProtKB-KW"/>
</dbReference>
<dbReference type="OrthoDB" id="6402963at2"/>
<dbReference type="NCBIfam" id="NF041078">
    <property type="entry name" value="cGAS"/>
    <property type="match status" value="1"/>
</dbReference>
<dbReference type="EMBL" id="QXFM01000142">
    <property type="protein sequence ID" value="RIV80486.1"/>
    <property type="molecule type" value="Genomic_DNA"/>
</dbReference>
<feature type="domain" description="Cyclic GMP-AMP synthase C-terminal" evidence="14">
    <location>
        <begin position="249"/>
        <end position="377"/>
    </location>
</feature>
<dbReference type="GO" id="GO:0005525">
    <property type="term" value="F:GTP binding"/>
    <property type="evidence" value="ECO:0007669"/>
    <property type="project" value="UniProtKB-KW"/>
</dbReference>
<feature type="domain" description="Cyclic GMP-AMP synthase DncV-like nucleotidyltransferase" evidence="13">
    <location>
        <begin position="78"/>
        <end position="175"/>
    </location>
</feature>
<keyword evidence="16" id="KW-1185">Reference proteome</keyword>
<evidence type="ECO:0000256" key="7">
    <source>
        <dbReference type="ARBA" id="ARBA00023080"/>
    </source>
</evidence>
<organism evidence="15 16">
    <name type="scientific">Aurantiacibacter xanthus</name>
    <dbReference type="NCBI Taxonomy" id="1784712"/>
    <lineage>
        <taxon>Bacteria</taxon>
        <taxon>Pseudomonadati</taxon>
        <taxon>Pseudomonadota</taxon>
        <taxon>Alphaproteobacteria</taxon>
        <taxon>Sphingomonadales</taxon>
        <taxon>Erythrobacteraceae</taxon>
        <taxon>Aurantiacibacter</taxon>
    </lineage>
</organism>
<name>A0A3A1NYN7_9SPHN</name>
<dbReference type="InterPro" id="IPR048446">
    <property type="entry name" value="DncV_C"/>
</dbReference>
<keyword evidence="9" id="KW-0342">GTP-binding</keyword>
<dbReference type="GO" id="GO:0140701">
    <property type="term" value="F:3',3'-cyclic GMP-AMP synthase activity"/>
    <property type="evidence" value="ECO:0007669"/>
    <property type="project" value="InterPro"/>
</dbReference>
<proteinExistence type="predicted"/>
<dbReference type="GO" id="GO:0051607">
    <property type="term" value="P:defense response to virus"/>
    <property type="evidence" value="ECO:0007669"/>
    <property type="project" value="UniProtKB-KW"/>
</dbReference>
<evidence type="ECO:0000256" key="2">
    <source>
        <dbReference type="ARBA" id="ARBA00022695"/>
    </source>
</evidence>
<keyword evidence="7" id="KW-0546">Nucleotide metabolism</keyword>
<keyword evidence="3" id="KW-0479">Metal-binding</keyword>
<keyword evidence="6" id="KW-0460">Magnesium</keyword>
<evidence type="ECO:0000256" key="9">
    <source>
        <dbReference type="ARBA" id="ARBA00023134"/>
    </source>
</evidence>
<evidence type="ECO:0000256" key="6">
    <source>
        <dbReference type="ARBA" id="ARBA00022842"/>
    </source>
</evidence>
<dbReference type="Proteomes" id="UP000265366">
    <property type="component" value="Unassembled WGS sequence"/>
</dbReference>
<reference evidence="15 16" key="1">
    <citation type="submission" date="2018-08" db="EMBL/GenBank/DDBJ databases">
        <title>Erythrobacter zhengii sp.nov., a bacterium isolated from deep-sea sediment.</title>
        <authorList>
            <person name="Fang C."/>
            <person name="Wu Y.-H."/>
            <person name="Sun C."/>
            <person name="Wang H."/>
            <person name="Cheng H."/>
            <person name="Meng F.-X."/>
            <person name="Wang C.-S."/>
            <person name="Xu X.-W."/>
        </authorList>
    </citation>
    <scope>NUCLEOTIDE SEQUENCE [LARGE SCALE GENOMIC DNA]</scope>
    <source>
        <strain evidence="15 16">CCTCC AB 2015396</strain>
    </source>
</reference>
<evidence type="ECO:0000256" key="11">
    <source>
        <dbReference type="ARBA" id="ARBA00048304"/>
    </source>
</evidence>
<keyword evidence="2" id="KW-0548">Nucleotidyltransferase</keyword>
<evidence type="ECO:0000256" key="8">
    <source>
        <dbReference type="ARBA" id="ARBA00023118"/>
    </source>
</evidence>
<evidence type="ECO:0000256" key="10">
    <source>
        <dbReference type="ARBA" id="ARBA00044145"/>
    </source>
</evidence>
<gene>
    <name evidence="15" type="ORF">D2V17_19435</name>
</gene>
<evidence type="ECO:0000259" key="14">
    <source>
        <dbReference type="Pfam" id="PF21713"/>
    </source>
</evidence>
<dbReference type="GO" id="GO:0046872">
    <property type="term" value="F:metal ion binding"/>
    <property type="evidence" value="ECO:0007669"/>
    <property type="project" value="UniProtKB-KW"/>
</dbReference>
<dbReference type="RefSeq" id="WP_119594793.1">
    <property type="nucleotide sequence ID" value="NZ_QXFM01000142.1"/>
</dbReference>